<evidence type="ECO:0000313" key="2">
    <source>
        <dbReference type="EMBL" id="PPB80657.1"/>
    </source>
</evidence>
<feature type="region of interest" description="Disordered" evidence="1">
    <location>
        <begin position="1"/>
        <end position="36"/>
    </location>
</feature>
<evidence type="ECO:0000256" key="1">
    <source>
        <dbReference type="SAM" id="MobiDB-lite"/>
    </source>
</evidence>
<proteinExistence type="predicted"/>
<name>A0A2P5K6J5_9BURK</name>
<dbReference type="EMBL" id="PRDW01000032">
    <property type="protein sequence ID" value="PPB80657.1"/>
    <property type="molecule type" value="Genomic_DNA"/>
</dbReference>
<protein>
    <recommendedName>
        <fullName evidence="4">Helix-turn-helix protein</fullName>
    </recommendedName>
</protein>
<keyword evidence="3" id="KW-1185">Reference proteome</keyword>
<gene>
    <name evidence="2" type="ORF">B0O95_1325</name>
</gene>
<evidence type="ECO:0008006" key="4">
    <source>
        <dbReference type="Google" id="ProtNLM"/>
    </source>
</evidence>
<sequence>MKKDGEIKLLREERRKGASQKLAAARTGMSERTVRK</sequence>
<accession>A0A2P5K6J5</accession>
<comment type="caution">
    <text evidence="2">The sequence shown here is derived from an EMBL/GenBank/DDBJ whole genome shotgun (WGS) entry which is preliminary data.</text>
</comment>
<reference evidence="2 3" key="1">
    <citation type="submission" date="2018-01" db="EMBL/GenBank/DDBJ databases">
        <title>Genomic Encyclopedia of Type Strains, Phase III (KMG-III): the genomes of soil and plant-associated and newly described type strains.</title>
        <authorList>
            <person name="Whitman W."/>
        </authorList>
    </citation>
    <scope>NUCLEOTIDE SEQUENCE [LARGE SCALE GENOMIC DNA]</scope>
    <source>
        <strain evidence="2 3">HKI456</strain>
    </source>
</reference>
<evidence type="ECO:0000313" key="3">
    <source>
        <dbReference type="Proteomes" id="UP000243096"/>
    </source>
</evidence>
<dbReference type="AlphaFoldDB" id="A0A2P5K6J5"/>
<organism evidence="2 3">
    <name type="scientific">Mycetohabitans endofungorum</name>
    <dbReference type="NCBI Taxonomy" id="417203"/>
    <lineage>
        <taxon>Bacteria</taxon>
        <taxon>Pseudomonadati</taxon>
        <taxon>Pseudomonadota</taxon>
        <taxon>Betaproteobacteria</taxon>
        <taxon>Burkholderiales</taxon>
        <taxon>Burkholderiaceae</taxon>
        <taxon>Mycetohabitans</taxon>
    </lineage>
</organism>
<dbReference type="Proteomes" id="UP000243096">
    <property type="component" value="Unassembled WGS sequence"/>
</dbReference>
<feature type="compositionally biased region" description="Basic and acidic residues" evidence="1">
    <location>
        <begin position="1"/>
        <end position="16"/>
    </location>
</feature>